<dbReference type="EMBL" id="HG793153">
    <property type="protein sequence ID" value="CRL26876.1"/>
    <property type="molecule type" value="Genomic_DNA"/>
</dbReference>
<reference evidence="3 4" key="1">
    <citation type="journal article" date="2014" name="Nat. Commun.">
        <title>Multiple recent horizontal transfers of a large genomic region in cheese making fungi.</title>
        <authorList>
            <person name="Cheeseman K."/>
            <person name="Ropars J."/>
            <person name="Renault P."/>
            <person name="Dupont J."/>
            <person name="Gouzy J."/>
            <person name="Branca A."/>
            <person name="Abraham A.L."/>
            <person name="Ceppi M."/>
            <person name="Conseiller E."/>
            <person name="Debuchy R."/>
            <person name="Malagnac F."/>
            <person name="Goarin A."/>
            <person name="Silar P."/>
            <person name="Lacoste S."/>
            <person name="Sallet E."/>
            <person name="Bensimon A."/>
            <person name="Giraud T."/>
            <person name="Brygoo Y."/>
        </authorList>
    </citation>
    <scope>NUCLEOTIDE SEQUENCE [LARGE SCALE GENOMIC DNA]</scope>
    <source>
        <strain evidence="4">FM 013</strain>
    </source>
</reference>
<keyword evidence="4" id="KW-1185">Reference proteome</keyword>
<dbReference type="AlphaFoldDB" id="A0A0G4PL47"/>
<evidence type="ECO:0000313" key="3">
    <source>
        <dbReference type="EMBL" id="CRL26876.1"/>
    </source>
</evidence>
<dbReference type="PANTHER" id="PTHR37535">
    <property type="entry name" value="FLUG DOMAIN PROTEIN"/>
    <property type="match status" value="1"/>
</dbReference>
<feature type="domain" description="C2H2-type" evidence="2">
    <location>
        <begin position="935"/>
        <end position="956"/>
    </location>
</feature>
<feature type="compositionally biased region" description="Low complexity" evidence="1">
    <location>
        <begin position="1"/>
        <end position="16"/>
    </location>
</feature>
<dbReference type="PROSITE" id="PS00028">
    <property type="entry name" value="ZINC_FINGER_C2H2_1"/>
    <property type="match status" value="1"/>
</dbReference>
<accession>A0A0G4PL47</accession>
<feature type="compositionally biased region" description="Low complexity" evidence="1">
    <location>
        <begin position="39"/>
        <end position="55"/>
    </location>
</feature>
<dbReference type="PANTHER" id="PTHR37535:SF2">
    <property type="entry name" value="FINGER DOMAIN PROTEIN, PUTATIVE (AFU_ORTHOLOGUE AFUA_6G09300)-RELATED"/>
    <property type="match status" value="1"/>
</dbReference>
<dbReference type="Proteomes" id="UP000053732">
    <property type="component" value="Unassembled WGS sequence"/>
</dbReference>
<dbReference type="InterPro" id="IPR021842">
    <property type="entry name" value="DUF3435"/>
</dbReference>
<protein>
    <submittedName>
        <fullName evidence="3">Zinc finger, C2H2-type</fullName>
    </submittedName>
</protein>
<feature type="region of interest" description="Disordered" evidence="1">
    <location>
        <begin position="842"/>
        <end position="875"/>
    </location>
</feature>
<sequence>MSDVADISSATDSDTSGVSFQPDIDATDDSDSGEASNSTELTTPEPTCLPDTRSRPSTRPKRPVPRPADAVVLPDLSDDPDDDTDEDIANVPLDYGRSEQTKVRGRRIEKRWDKYCRVKAAQAGALLKWDDPVEALREVTPNDVHRFFNYCMKLKYGEGGRHLKGTSKASALKADWKGFRGYYRRITRTRITAEDSEEINAGIRKLIDKFDLDTQERGKEPVYVQDLTELNETILRTQERRFHFGYERIQLCLFNMLGIYTVNRLHALLSLQFHHLRFSIQDNPDGGPPVLLVEIKSEHTKRFLGTSQINNFPFPEIINDPSLVFSPHTFIFGILLWLQAFEVPTLSSMERLRKLFVQGGRQQMELPLKREVEGYYVFCKTEVINGRAVLQWNQPMTDGAMSGRLRNLGEIHGLLQSMFAHRFRYGGGKMLNESSAVSEAQQNLIMKHADTRTFLNHYLPRHIDTDMQNVMNGRESNKSLMRAITRMSRWIDKRRPRHLTSEQRASLREHPEYVEATRRMKEQAEEYKYDPSAAMQSRLEKLTRETSNTFGRLERALRRKVRHEFDRKQAIIDIERQLSGAAVDDEEAKKVLQVEDQMLPEQIDLLEKLFTWPTSQSLEAEWQRRNAAVATISRYCGFLEGGPLRGRRKRAAPSDGFDEEQTSVLPEPAKKSCSSPEPSQQDILLVNAKNYIKKAKKPRRCFQCYGDTELPIHRRTQKYSEYKSTLRHFREKHLHDRRCHMSSNTFGRLERALRRKVRHEFDRKQAIIDIERQLSGAAVDDEEAKKVLQVEDQMLPEQIDLLEKLFTWPTSQSLEAEWQRRNAAVATISRYCGFLEGGPLRGRRKRAAPSDGFDEEQTSVLPEPAKKSCSSPEPSQQDILLVNAKNYIKKAKKPRRCFQCYGDTELPIHRRTQKYSEYKSTLRHFREKHLHDRRCHMCDEDLLHEMHLRRHAEEVHRLSTERNYYAKKDTKEDTGSDIDTD</sequence>
<proteinExistence type="predicted"/>
<evidence type="ECO:0000256" key="1">
    <source>
        <dbReference type="SAM" id="MobiDB-lite"/>
    </source>
</evidence>
<name>A0A0G4PL47_PENC3</name>
<organism evidence="3 4">
    <name type="scientific">Penicillium camemberti (strain FM 013)</name>
    <dbReference type="NCBI Taxonomy" id="1429867"/>
    <lineage>
        <taxon>Eukaryota</taxon>
        <taxon>Fungi</taxon>
        <taxon>Dikarya</taxon>
        <taxon>Ascomycota</taxon>
        <taxon>Pezizomycotina</taxon>
        <taxon>Eurotiomycetes</taxon>
        <taxon>Eurotiomycetidae</taxon>
        <taxon>Eurotiales</taxon>
        <taxon>Aspergillaceae</taxon>
        <taxon>Penicillium</taxon>
    </lineage>
</organism>
<dbReference type="STRING" id="1429867.A0A0G4PL47"/>
<evidence type="ECO:0000259" key="2">
    <source>
        <dbReference type="PROSITE" id="PS00028"/>
    </source>
</evidence>
<gene>
    <name evidence="3" type="ORF">PCAMFM013_S020g000035</name>
</gene>
<dbReference type="Pfam" id="PF11917">
    <property type="entry name" value="DUF3435"/>
    <property type="match status" value="2"/>
</dbReference>
<feature type="region of interest" description="Disordered" evidence="1">
    <location>
        <begin position="646"/>
        <end position="679"/>
    </location>
</feature>
<feature type="region of interest" description="Disordered" evidence="1">
    <location>
        <begin position="1"/>
        <end position="90"/>
    </location>
</feature>
<evidence type="ECO:0000313" key="4">
    <source>
        <dbReference type="Proteomes" id="UP000053732"/>
    </source>
</evidence>
<feature type="compositionally biased region" description="Acidic residues" evidence="1">
    <location>
        <begin position="76"/>
        <end position="88"/>
    </location>
</feature>
<dbReference type="InterPro" id="IPR013087">
    <property type="entry name" value="Znf_C2H2_type"/>
</dbReference>